<organism evidence="2 3">
    <name type="scientific">Streptomyces flavidovirens</name>
    <dbReference type="NCBI Taxonomy" id="67298"/>
    <lineage>
        <taxon>Bacteria</taxon>
        <taxon>Bacillati</taxon>
        <taxon>Actinomycetota</taxon>
        <taxon>Actinomycetes</taxon>
        <taxon>Kitasatosporales</taxon>
        <taxon>Streptomycetaceae</taxon>
        <taxon>Streptomyces</taxon>
    </lineage>
</organism>
<dbReference type="Proteomes" id="UP001601976">
    <property type="component" value="Unassembled WGS sequence"/>
</dbReference>
<feature type="transmembrane region" description="Helical" evidence="1">
    <location>
        <begin position="12"/>
        <end position="31"/>
    </location>
</feature>
<keyword evidence="1" id="KW-0812">Transmembrane</keyword>
<keyword evidence="1" id="KW-0472">Membrane</keyword>
<proteinExistence type="predicted"/>
<dbReference type="EMBL" id="JBIAPK010000006">
    <property type="protein sequence ID" value="MFF3341387.1"/>
    <property type="molecule type" value="Genomic_DNA"/>
</dbReference>
<keyword evidence="3" id="KW-1185">Reference proteome</keyword>
<evidence type="ECO:0000256" key="1">
    <source>
        <dbReference type="SAM" id="Phobius"/>
    </source>
</evidence>
<keyword evidence="1" id="KW-1133">Transmembrane helix</keyword>
<comment type="caution">
    <text evidence="2">The sequence shown here is derived from an EMBL/GenBank/DDBJ whole genome shotgun (WGS) entry which is preliminary data.</text>
</comment>
<dbReference type="RefSeq" id="WP_355717152.1">
    <property type="nucleotide sequence ID" value="NZ_JBEXNP010000005.1"/>
</dbReference>
<name>A0ABW6RLA0_9ACTN</name>
<protein>
    <submittedName>
        <fullName evidence="2">DUF1360 domain-containing protein</fullName>
    </submittedName>
</protein>
<dbReference type="Pfam" id="PF07098">
    <property type="entry name" value="DUF1360"/>
    <property type="match status" value="1"/>
</dbReference>
<accession>A0ABW6RLA0</accession>
<gene>
    <name evidence="2" type="ORF">ACFYWW_22095</name>
</gene>
<sequence>MSTFQRLRPHTGHLAAMAVFGGYTAGWTVLVRRMGRSLPASVNPWDVLFTAAATFRLSRLVGKATVTRPIRAPFTHVESAGAPAELNETPSSERGRHTAGELISCPFCLSVWIVTTLTGAQLMWPRATKTASGALTALAAADALQLAYTALTQKAEH</sequence>
<reference evidence="2 3" key="1">
    <citation type="submission" date="2024-10" db="EMBL/GenBank/DDBJ databases">
        <title>The Natural Products Discovery Center: Release of the First 8490 Sequenced Strains for Exploring Actinobacteria Biosynthetic Diversity.</title>
        <authorList>
            <person name="Kalkreuter E."/>
            <person name="Kautsar S.A."/>
            <person name="Yang D."/>
            <person name="Bader C.D."/>
            <person name="Teijaro C.N."/>
            <person name="Fluegel L."/>
            <person name="Davis C.M."/>
            <person name="Simpson J.R."/>
            <person name="Lauterbach L."/>
            <person name="Steele A.D."/>
            <person name="Gui C."/>
            <person name="Meng S."/>
            <person name="Li G."/>
            <person name="Viehrig K."/>
            <person name="Ye F."/>
            <person name="Su P."/>
            <person name="Kiefer A.F."/>
            <person name="Nichols A."/>
            <person name="Cepeda A.J."/>
            <person name="Yan W."/>
            <person name="Fan B."/>
            <person name="Jiang Y."/>
            <person name="Adhikari A."/>
            <person name="Zheng C.-J."/>
            <person name="Schuster L."/>
            <person name="Cowan T.M."/>
            <person name="Smanski M.J."/>
            <person name="Chevrette M.G."/>
            <person name="De Carvalho L.P.S."/>
            <person name="Shen B."/>
        </authorList>
    </citation>
    <scope>NUCLEOTIDE SEQUENCE [LARGE SCALE GENOMIC DNA]</scope>
    <source>
        <strain evidence="2 3">NPDC003029</strain>
    </source>
</reference>
<evidence type="ECO:0000313" key="3">
    <source>
        <dbReference type="Proteomes" id="UP001601976"/>
    </source>
</evidence>
<evidence type="ECO:0000313" key="2">
    <source>
        <dbReference type="EMBL" id="MFF3341387.1"/>
    </source>
</evidence>
<dbReference type="InterPro" id="IPR010773">
    <property type="entry name" value="Mycophage_PG1_Gp7"/>
</dbReference>